<dbReference type="Pfam" id="PF00725">
    <property type="entry name" value="3HCDH"/>
    <property type="match status" value="2"/>
</dbReference>
<evidence type="ECO:0000259" key="5">
    <source>
        <dbReference type="Pfam" id="PF00725"/>
    </source>
</evidence>
<feature type="domain" description="3-hydroxyacyl-CoA dehydrogenase NAD binding" evidence="6">
    <location>
        <begin position="49"/>
        <end position="225"/>
    </location>
</feature>
<evidence type="ECO:0000256" key="3">
    <source>
        <dbReference type="ARBA" id="ARBA00023239"/>
    </source>
</evidence>
<name>A0A4P7LGF8_9BURK</name>
<dbReference type="GO" id="GO:0016616">
    <property type="term" value="F:oxidoreductase activity, acting on the CH-OH group of donors, NAD or NADP as acceptor"/>
    <property type="evidence" value="ECO:0007669"/>
    <property type="project" value="InterPro"/>
</dbReference>
<dbReference type="GO" id="GO:0016853">
    <property type="term" value="F:isomerase activity"/>
    <property type="evidence" value="ECO:0007669"/>
    <property type="project" value="UniProtKB-KW"/>
</dbReference>
<feature type="domain" description="3-hydroxyacyl-CoA dehydrogenase C-terminal" evidence="5">
    <location>
        <begin position="230"/>
        <end position="323"/>
    </location>
</feature>
<evidence type="ECO:0000259" key="6">
    <source>
        <dbReference type="Pfam" id="PF02737"/>
    </source>
</evidence>
<protein>
    <submittedName>
        <fullName evidence="7">3-hydroxyacyl-CoA dehydrogenase</fullName>
    </submittedName>
</protein>
<dbReference type="PANTHER" id="PTHR23309">
    <property type="entry name" value="3-HYDROXYACYL-COA DEHYROGENASE"/>
    <property type="match status" value="1"/>
</dbReference>
<sequence length="456" mass="49762">MTNPTPALAGNAATQPERDAAETHIRLAQAEASRIPDIAAELPLRPVEHVAVIGAGTMGGGIAMALANAGIPVTVIDAEPAALERGLQRVRDNYAGSVARGRLQQAQMDERLARIRGSVELADVARADLIVEAVFEDMALKQDIFRKLDALAKPGAILATNTSGLDVDAIAAVTQRPQDVVGAHFFSPAHVMRLLEVVRAQQTAPDVIATLMELGRRLGKVSVLARVYPGFIGNALFRNYTREAHFLLEEGALPHEVDQALTRFGYAMGIFAVHDMAGNDVGYQTRKAQLATRPTDRRWNDLILKLTEMGRLGQKSGAGWYRYEQGSRTPQRDPAVEQFIVDESARLGIARQPVDEEEILKRCLYGMINEGAKLLEQGVALRASDIDIVYVTGYGFPAHRGGPMYLADQLGLASVCADIERFHARHGYWWTPSPLLQRLAREGRRFADLEPGLVPA</sequence>
<evidence type="ECO:0000256" key="1">
    <source>
        <dbReference type="ARBA" id="ARBA00023002"/>
    </source>
</evidence>
<dbReference type="Gene3D" id="3.40.50.720">
    <property type="entry name" value="NAD(P)-binding Rossmann-like Domain"/>
    <property type="match status" value="1"/>
</dbReference>
<dbReference type="InterPro" id="IPR006176">
    <property type="entry name" value="3-OHacyl-CoA_DH_NAD-bd"/>
</dbReference>
<dbReference type="PANTHER" id="PTHR23309:SF51">
    <property type="entry name" value="3-HYDROXYACYL-COA DEHYDROGENASE-RELATED"/>
    <property type="match status" value="1"/>
</dbReference>
<dbReference type="GO" id="GO:0006631">
    <property type="term" value="P:fatty acid metabolic process"/>
    <property type="evidence" value="ECO:0007669"/>
    <property type="project" value="InterPro"/>
</dbReference>
<dbReference type="Pfam" id="PF02737">
    <property type="entry name" value="3HCDH_N"/>
    <property type="match status" value="1"/>
</dbReference>
<dbReference type="InterPro" id="IPR008927">
    <property type="entry name" value="6-PGluconate_DH-like_C_sf"/>
</dbReference>
<dbReference type="AlphaFoldDB" id="A0A4P7LGF8"/>
<evidence type="ECO:0000256" key="4">
    <source>
        <dbReference type="ARBA" id="ARBA00023268"/>
    </source>
</evidence>
<dbReference type="FunFam" id="3.40.50.720:FF:000009">
    <property type="entry name" value="Fatty oxidation complex, alpha subunit"/>
    <property type="match status" value="1"/>
</dbReference>
<organism evidence="7 8">
    <name type="scientific">Cupriavidus oxalaticus</name>
    <dbReference type="NCBI Taxonomy" id="96344"/>
    <lineage>
        <taxon>Bacteria</taxon>
        <taxon>Pseudomonadati</taxon>
        <taxon>Pseudomonadota</taxon>
        <taxon>Betaproteobacteria</taxon>
        <taxon>Burkholderiales</taxon>
        <taxon>Burkholderiaceae</taxon>
        <taxon>Cupriavidus</taxon>
    </lineage>
</organism>
<dbReference type="GO" id="GO:0070403">
    <property type="term" value="F:NAD+ binding"/>
    <property type="evidence" value="ECO:0007669"/>
    <property type="project" value="InterPro"/>
</dbReference>
<dbReference type="Proteomes" id="UP000295294">
    <property type="component" value="Chromosome 2"/>
</dbReference>
<gene>
    <name evidence="7" type="ORF">E0W60_20480</name>
</gene>
<keyword evidence="4" id="KW-0511">Multifunctional enzyme</keyword>
<evidence type="ECO:0000313" key="7">
    <source>
        <dbReference type="EMBL" id="QBY53459.1"/>
    </source>
</evidence>
<dbReference type="Gene3D" id="1.10.1040.50">
    <property type="match status" value="1"/>
</dbReference>
<accession>A0A4P7LGF8</accession>
<dbReference type="FunFam" id="1.10.1040.50:FF:000006">
    <property type="entry name" value="Peroxisomal bifunctional enzyme"/>
    <property type="match status" value="1"/>
</dbReference>
<evidence type="ECO:0000313" key="8">
    <source>
        <dbReference type="Proteomes" id="UP000295294"/>
    </source>
</evidence>
<evidence type="ECO:0000256" key="2">
    <source>
        <dbReference type="ARBA" id="ARBA00023235"/>
    </source>
</evidence>
<proteinExistence type="predicted"/>
<dbReference type="InterPro" id="IPR036291">
    <property type="entry name" value="NAD(P)-bd_dom_sf"/>
</dbReference>
<dbReference type="EMBL" id="CP038635">
    <property type="protein sequence ID" value="QBY53459.1"/>
    <property type="molecule type" value="Genomic_DNA"/>
</dbReference>
<keyword evidence="1" id="KW-0560">Oxidoreductase</keyword>
<reference evidence="7 8" key="1">
    <citation type="submission" date="2019-03" db="EMBL/GenBank/DDBJ databases">
        <title>Efficiently degradation of phenoxyalkanoic acid herbicides by Cupriavidus oxalaticus strain X32.</title>
        <authorList>
            <person name="Sheng X."/>
        </authorList>
    </citation>
    <scope>NUCLEOTIDE SEQUENCE [LARGE SCALE GENOMIC DNA]</scope>
    <source>
        <strain evidence="7 8">X32</strain>
    </source>
</reference>
<dbReference type="SUPFAM" id="SSF48179">
    <property type="entry name" value="6-phosphogluconate dehydrogenase C-terminal domain-like"/>
    <property type="match status" value="2"/>
</dbReference>
<keyword evidence="2" id="KW-0413">Isomerase</keyword>
<dbReference type="RefSeq" id="WP_135705431.1">
    <property type="nucleotide sequence ID" value="NZ_CP038635.1"/>
</dbReference>
<dbReference type="OrthoDB" id="5287258at2"/>
<feature type="domain" description="3-hydroxyacyl-CoA dehydrogenase C-terminal" evidence="5">
    <location>
        <begin position="359"/>
        <end position="444"/>
    </location>
</feature>
<dbReference type="SUPFAM" id="SSF51735">
    <property type="entry name" value="NAD(P)-binding Rossmann-fold domains"/>
    <property type="match status" value="1"/>
</dbReference>
<dbReference type="InterPro" id="IPR006108">
    <property type="entry name" value="3HC_DH_C"/>
</dbReference>
<keyword evidence="3" id="KW-0456">Lyase</keyword>
<dbReference type="KEGG" id="cox:E0W60_20480"/>
<dbReference type="GO" id="GO:0016829">
    <property type="term" value="F:lyase activity"/>
    <property type="evidence" value="ECO:0007669"/>
    <property type="project" value="UniProtKB-KW"/>
</dbReference>